<dbReference type="eggNOG" id="ENOG502T811">
    <property type="taxonomic scope" value="Eukaryota"/>
</dbReference>
<dbReference type="OrthoDB" id="7959372at2759"/>
<dbReference type="RefSeq" id="XP_005180290.1">
    <property type="nucleotide sequence ID" value="XM_005180233.3"/>
</dbReference>
<dbReference type="VEuPathDB" id="VectorBase:MDOMA2_015225"/>
<reference evidence="2" key="1">
    <citation type="submission" date="2020-05" db="UniProtKB">
        <authorList>
            <consortium name="EnsemblMetazoa"/>
        </authorList>
    </citation>
    <scope>IDENTIFICATION</scope>
    <source>
        <strain evidence="2">Aabys</strain>
    </source>
</reference>
<dbReference type="EnsemblMetazoa" id="MDOA013749-RA">
    <property type="protein sequence ID" value="MDOA013749-PA"/>
    <property type="gene ID" value="MDOA013749"/>
</dbReference>
<accession>A0A1I8NCC3</accession>
<dbReference type="Proteomes" id="UP001652621">
    <property type="component" value="Unplaced"/>
</dbReference>
<reference evidence="4" key="2">
    <citation type="submission" date="2025-04" db="UniProtKB">
        <authorList>
            <consortium name="RefSeq"/>
        </authorList>
    </citation>
    <scope>IDENTIFICATION</scope>
    <source>
        <strain evidence="4">Aabys</strain>
    </source>
</reference>
<evidence type="ECO:0000313" key="2">
    <source>
        <dbReference type="EnsemblMetazoa" id="MDOA013749-PA"/>
    </source>
</evidence>
<dbReference type="KEGG" id="mde:101899578"/>
<name>A0A1I8NCC3_MUSDO</name>
<protein>
    <submittedName>
        <fullName evidence="4">Uncharacterized protein LOC101899578</fullName>
    </submittedName>
</protein>
<sequence>MSKTSLVIFLCLAALVGLAKCDPTATTTSATDTETTTYEPHKRGYIIGNNVPHLEPGCEYKFKCKVKLQNAEIPKPCLKTCVESWICNKQKKTIRKGFYCVEFNEELVAEEYKAEKEAQHVKASPVAMIDFPCQPGYLPDSRGRCREVW</sequence>
<feature type="chain" id="PRO_5044561488" evidence="1">
    <location>
        <begin position="22"/>
        <end position="149"/>
    </location>
</feature>
<evidence type="ECO:0000313" key="4">
    <source>
        <dbReference type="RefSeq" id="XP_005180290.1"/>
    </source>
</evidence>
<evidence type="ECO:0000313" key="3">
    <source>
        <dbReference type="Proteomes" id="UP001652621"/>
    </source>
</evidence>
<gene>
    <name evidence="2" type="primary">101899578</name>
    <name evidence="4" type="synonym">LOC101899578</name>
</gene>
<organism evidence="2">
    <name type="scientific">Musca domestica</name>
    <name type="common">House fly</name>
    <dbReference type="NCBI Taxonomy" id="7370"/>
    <lineage>
        <taxon>Eukaryota</taxon>
        <taxon>Metazoa</taxon>
        <taxon>Ecdysozoa</taxon>
        <taxon>Arthropoda</taxon>
        <taxon>Hexapoda</taxon>
        <taxon>Insecta</taxon>
        <taxon>Pterygota</taxon>
        <taxon>Neoptera</taxon>
        <taxon>Endopterygota</taxon>
        <taxon>Diptera</taxon>
        <taxon>Brachycera</taxon>
        <taxon>Muscomorpha</taxon>
        <taxon>Muscoidea</taxon>
        <taxon>Muscidae</taxon>
        <taxon>Musca</taxon>
    </lineage>
</organism>
<evidence type="ECO:0000256" key="1">
    <source>
        <dbReference type="SAM" id="SignalP"/>
    </source>
</evidence>
<feature type="signal peptide" evidence="1">
    <location>
        <begin position="1"/>
        <end position="21"/>
    </location>
</feature>
<dbReference type="VEuPathDB" id="VectorBase:MDOA013749"/>
<keyword evidence="1" id="KW-0732">Signal</keyword>
<dbReference type="AlphaFoldDB" id="A0A1I8NCC3"/>
<proteinExistence type="predicted"/>
<keyword evidence="3" id="KW-1185">Reference proteome</keyword>